<dbReference type="VEuPathDB" id="FungiDB:YALI1_C18787g"/>
<feature type="transmembrane region" description="Helical" evidence="1">
    <location>
        <begin position="20"/>
        <end position="39"/>
    </location>
</feature>
<organism evidence="2 3">
    <name type="scientific">Yarrowia lipolytica</name>
    <name type="common">Candida lipolytica</name>
    <dbReference type="NCBI Taxonomy" id="4952"/>
    <lineage>
        <taxon>Eukaryota</taxon>
        <taxon>Fungi</taxon>
        <taxon>Dikarya</taxon>
        <taxon>Ascomycota</taxon>
        <taxon>Saccharomycotina</taxon>
        <taxon>Dipodascomycetes</taxon>
        <taxon>Dipodascales</taxon>
        <taxon>Dipodascales incertae sedis</taxon>
        <taxon>Yarrowia</taxon>
    </lineage>
</organism>
<dbReference type="RefSeq" id="XP_068138467.1">
    <property type="nucleotide sequence ID" value="XM_068282366.1"/>
</dbReference>
<evidence type="ECO:0000313" key="3">
    <source>
        <dbReference type="Proteomes" id="UP000182444"/>
    </source>
</evidence>
<dbReference type="EMBL" id="CP017555">
    <property type="protein sequence ID" value="AOW02813.1"/>
    <property type="molecule type" value="Genomic_DNA"/>
</dbReference>
<dbReference type="AlphaFoldDB" id="A0A1D8NB14"/>
<proteinExistence type="predicted"/>
<accession>A0A1D8NB14</accession>
<dbReference type="GeneID" id="94582999"/>
<gene>
    <name evidence="2" type="ORF">YALI1_C18787g</name>
</gene>
<evidence type="ECO:0000313" key="2">
    <source>
        <dbReference type="EMBL" id="AOW02813.1"/>
    </source>
</evidence>
<evidence type="ECO:0000256" key="1">
    <source>
        <dbReference type="SAM" id="Phobius"/>
    </source>
</evidence>
<name>A0A1D8NB14_YARLL</name>
<dbReference type="Proteomes" id="UP000182444">
    <property type="component" value="Chromosome 1C"/>
</dbReference>
<keyword evidence="1" id="KW-0472">Membrane</keyword>
<protein>
    <submittedName>
        <fullName evidence="2">Uncharacterized protein</fullName>
    </submittedName>
</protein>
<reference evidence="2 3" key="1">
    <citation type="journal article" date="2016" name="PLoS ONE">
        <title>Sequence Assembly of Yarrowia lipolytica Strain W29/CLIB89 Shows Transposable Element Diversity.</title>
        <authorList>
            <person name="Magnan C."/>
            <person name="Yu J."/>
            <person name="Chang I."/>
            <person name="Jahn E."/>
            <person name="Kanomata Y."/>
            <person name="Wu J."/>
            <person name="Zeller M."/>
            <person name="Oakes M."/>
            <person name="Baldi P."/>
            <person name="Sandmeyer S."/>
        </authorList>
    </citation>
    <scope>NUCLEOTIDE SEQUENCE [LARGE SCALE GENOMIC DNA]</scope>
    <source>
        <strain evidence="3">CLIB89(W29)</strain>
    </source>
</reference>
<keyword evidence="1" id="KW-0812">Transmembrane</keyword>
<keyword evidence="1" id="KW-1133">Transmembrane helix</keyword>
<sequence length="105" mass="11607">MILLESCLQVQDSVCTITSLLLLTFTSLLLHLCCSLLFFSGSSFRSRVQGQYGDDEHQPRIGANRVSSARLVSLQLPLFHRSNASCRSTSLLTLKFGATTERSPE</sequence>